<dbReference type="PaxDb" id="6239-F14H8.2"/>
<evidence type="ECO:0000313" key="2">
    <source>
        <dbReference type="EMBL" id="CAB02931.1"/>
    </source>
</evidence>
<dbReference type="Bgee" id="WBGene00008833">
    <property type="expression patterns" value="Expressed in larva"/>
</dbReference>
<dbReference type="WormBase" id="F14H8.2">
    <property type="protein sequence ID" value="CE09394"/>
    <property type="gene ID" value="WBGene00008833"/>
    <property type="gene designation" value="eakr-1"/>
</dbReference>
<gene>
    <name evidence="2 4" type="primary">eakr-1</name>
    <name evidence="2" type="ORF">CELE_F14H8.2</name>
    <name evidence="4" type="ORF">F14H8.2</name>
</gene>
<keyword evidence="3" id="KW-1185">Reference proteome</keyword>
<dbReference type="PIR" id="T20932">
    <property type="entry name" value="T20932"/>
</dbReference>
<reference evidence="2 3" key="1">
    <citation type="journal article" date="1998" name="Science">
        <title>Genome sequence of the nematode C. elegans: a platform for investigating biology.</title>
        <authorList>
            <consortium name="The C. elegans sequencing consortium"/>
            <person name="Sulson J.E."/>
            <person name="Waterston R."/>
        </authorList>
    </citation>
    <scope>NUCLEOTIDE SEQUENCE [LARGE SCALE GENOMIC DNA]</scope>
    <source>
        <strain evidence="2 3">Bristol N2</strain>
    </source>
</reference>
<dbReference type="EMBL" id="BX284605">
    <property type="protein sequence ID" value="CAB02931.1"/>
    <property type="molecule type" value="Genomic_DNA"/>
</dbReference>
<dbReference type="HOGENOM" id="CLU_892080_0_0_1"/>
<dbReference type="PhylomeDB" id="Q93482"/>
<dbReference type="Proteomes" id="UP000001940">
    <property type="component" value="Chromosome V"/>
</dbReference>
<dbReference type="AGR" id="WB:WBGene00008833"/>
<dbReference type="RefSeq" id="NP_506696.1">
    <property type="nucleotide sequence ID" value="NM_074295.4"/>
</dbReference>
<dbReference type="STRING" id="6239.F14H8.2.1"/>
<dbReference type="FunCoup" id="Q93482">
    <property type="interactions" value="98"/>
</dbReference>
<sequence length="312" mass="36148">MGQWLSREPADYAALHRFEFKELQWTEKRKLTGSIKASKFGDWEGSHFGVEGYVEPGRRRRIVFPTKDDHLDELKKLIESRAGSRPFANSEEEDLLRLKYNRTVRALSRKSFVLRNRMTYLLEARAAGIPIKDNIMFLKLVINSLSTEFEEFFTDSCYAVDKHVQQRKKYALDAFDSLKDLEKEVDRDEKSDAKDFEEATDKAEIVIQQIEELFNQYNRTWKSVLLDMKPKRIDTTLWCGEVSLDVPGIPHRPPVFLVVAEHHLEERKRPTKSSKTAPVKNEDVETVPSSLAGTSRTPIAIFVEADPETTYF</sequence>
<evidence type="ECO:0000313" key="3">
    <source>
        <dbReference type="Proteomes" id="UP000001940"/>
    </source>
</evidence>
<dbReference type="SMR" id="Q93482"/>
<dbReference type="AlphaFoldDB" id="Q93482"/>
<dbReference type="CTD" id="184498"/>
<dbReference type="KEGG" id="cel:CELE_F14H8.2"/>
<accession>Q93482</accession>
<feature type="region of interest" description="Disordered" evidence="1">
    <location>
        <begin position="267"/>
        <end position="290"/>
    </location>
</feature>
<protein>
    <submittedName>
        <fullName evidence="2">SPX domain-containing protein</fullName>
    </submittedName>
</protein>
<dbReference type="InParanoid" id="Q93482"/>
<dbReference type="GeneID" id="184498"/>
<evidence type="ECO:0000256" key="1">
    <source>
        <dbReference type="SAM" id="MobiDB-lite"/>
    </source>
</evidence>
<name>Q93482_CAEEL</name>
<proteinExistence type="predicted"/>
<organism evidence="2 3">
    <name type="scientific">Caenorhabditis elegans</name>
    <dbReference type="NCBI Taxonomy" id="6239"/>
    <lineage>
        <taxon>Eukaryota</taxon>
        <taxon>Metazoa</taxon>
        <taxon>Ecdysozoa</taxon>
        <taxon>Nematoda</taxon>
        <taxon>Chromadorea</taxon>
        <taxon>Rhabditida</taxon>
        <taxon>Rhabditina</taxon>
        <taxon>Rhabditomorpha</taxon>
        <taxon>Rhabditoidea</taxon>
        <taxon>Rhabditidae</taxon>
        <taxon>Peloderinae</taxon>
        <taxon>Caenorhabditis</taxon>
    </lineage>
</organism>
<evidence type="ECO:0000313" key="4">
    <source>
        <dbReference type="WormBase" id="F14H8.2"/>
    </source>
</evidence>
<dbReference type="UCSC" id="F14H8.2">
    <property type="organism name" value="c. elegans"/>
</dbReference>